<comment type="caution">
    <text evidence="3">The sequence shown here is derived from an EMBL/GenBank/DDBJ whole genome shotgun (WGS) entry which is preliminary data.</text>
</comment>
<organism evidence="3 4">
    <name type="scientific">Mycolicibacterium hodleri</name>
    <dbReference type="NCBI Taxonomy" id="49897"/>
    <lineage>
        <taxon>Bacteria</taxon>
        <taxon>Bacillati</taxon>
        <taxon>Actinomycetota</taxon>
        <taxon>Actinomycetes</taxon>
        <taxon>Mycobacteriales</taxon>
        <taxon>Mycobacteriaceae</taxon>
        <taxon>Mycolicibacterium</taxon>
    </lineage>
</organism>
<dbReference type="Proteomes" id="UP000320095">
    <property type="component" value="Unassembled WGS sequence"/>
</dbReference>
<evidence type="ECO:0000313" key="4">
    <source>
        <dbReference type="Proteomes" id="UP000320095"/>
    </source>
</evidence>
<dbReference type="EMBL" id="RCZG01000009">
    <property type="protein sequence ID" value="TPG32235.1"/>
    <property type="molecule type" value="Genomic_DNA"/>
</dbReference>
<feature type="transmembrane region" description="Helical" evidence="2">
    <location>
        <begin position="168"/>
        <end position="188"/>
    </location>
</feature>
<dbReference type="Pfam" id="PF10821">
    <property type="entry name" value="DUF2567"/>
    <property type="match status" value="1"/>
</dbReference>
<proteinExistence type="predicted"/>
<accession>A0A502E3G7</accession>
<feature type="transmembrane region" description="Helical" evidence="2">
    <location>
        <begin position="106"/>
        <end position="130"/>
    </location>
</feature>
<dbReference type="OrthoDB" id="4761780at2"/>
<dbReference type="RefSeq" id="WP_140695038.1">
    <property type="nucleotide sequence ID" value="NZ_RCZG01000009.1"/>
</dbReference>
<evidence type="ECO:0000313" key="3">
    <source>
        <dbReference type="EMBL" id="TPG32235.1"/>
    </source>
</evidence>
<evidence type="ECO:0000256" key="1">
    <source>
        <dbReference type="SAM" id="MobiDB-lite"/>
    </source>
</evidence>
<keyword evidence="2" id="KW-1133">Transmembrane helix</keyword>
<name>A0A502E3G7_9MYCO</name>
<reference evidence="3 4" key="1">
    <citation type="journal article" date="2019" name="Environ. Microbiol.">
        <title>Species interactions and distinct microbial communities in high Arctic permafrost affected cryosols are associated with the CH4 and CO2 gas fluxes.</title>
        <authorList>
            <person name="Altshuler I."/>
            <person name="Hamel J."/>
            <person name="Turney S."/>
            <person name="Magnuson E."/>
            <person name="Levesque R."/>
            <person name="Greer C."/>
            <person name="Whyte L.G."/>
        </authorList>
    </citation>
    <scope>NUCLEOTIDE SEQUENCE [LARGE SCALE GENOMIC DNA]</scope>
    <source>
        <strain evidence="3 4">S5.20</strain>
    </source>
</reference>
<feature type="compositionally biased region" description="Low complexity" evidence="1">
    <location>
        <begin position="214"/>
        <end position="223"/>
    </location>
</feature>
<feature type="transmembrane region" description="Helical" evidence="2">
    <location>
        <begin position="73"/>
        <end position="99"/>
    </location>
</feature>
<sequence length="232" mass="24150">MSLSSTSLERSDQVGRPRLSHRQAAIRIVVGLTLAGAVVGALWAWLAPPVQLVIALTRGGDRIRGYVGDESDLLFLGAFLMAGLLFVVAVTAAVAVWQWRPYRGPLAVGALSIGALAAAGAAVGVGAGLARWRYGVIDVAAAPISPERRVFYVHQAPAVFFGHSPLQIAASIVLPAGVAALVYAMCVLSAKRDDLGAWPPIEVAHMVAPERTTDPSPTAVVDPPADPSPPSR</sequence>
<feature type="region of interest" description="Disordered" evidence="1">
    <location>
        <begin position="209"/>
        <end position="232"/>
    </location>
</feature>
<protein>
    <submittedName>
        <fullName evidence="3">DUF2567 domain-containing protein</fullName>
    </submittedName>
</protein>
<dbReference type="InterPro" id="IPR021213">
    <property type="entry name" value="DUF2567"/>
</dbReference>
<keyword evidence="2" id="KW-0472">Membrane</keyword>
<keyword evidence="2" id="KW-0812">Transmembrane</keyword>
<feature type="transmembrane region" description="Helical" evidence="2">
    <location>
        <begin position="24"/>
        <end position="46"/>
    </location>
</feature>
<dbReference type="AlphaFoldDB" id="A0A502E3G7"/>
<gene>
    <name evidence="3" type="ORF">EAH80_20700</name>
</gene>
<evidence type="ECO:0000256" key="2">
    <source>
        <dbReference type="SAM" id="Phobius"/>
    </source>
</evidence>
<keyword evidence="4" id="KW-1185">Reference proteome</keyword>